<comment type="caution">
    <text evidence="2">The sequence shown here is derived from an EMBL/GenBank/DDBJ whole genome shotgun (WGS) entry which is preliminary data.</text>
</comment>
<keyword evidence="1" id="KW-1133">Transmembrane helix</keyword>
<dbReference type="EMBL" id="JAHLQT010021845">
    <property type="protein sequence ID" value="KAG7167072.1"/>
    <property type="molecule type" value="Genomic_DNA"/>
</dbReference>
<accession>A0A8J5JYQ3</accession>
<feature type="transmembrane region" description="Helical" evidence="1">
    <location>
        <begin position="12"/>
        <end position="39"/>
    </location>
</feature>
<keyword evidence="3" id="KW-1185">Reference proteome</keyword>
<feature type="transmembrane region" description="Helical" evidence="1">
    <location>
        <begin position="51"/>
        <end position="70"/>
    </location>
</feature>
<name>A0A8J5JYQ3_HOMAM</name>
<keyword evidence="1" id="KW-0812">Transmembrane</keyword>
<gene>
    <name evidence="2" type="ORF">Hamer_G005402</name>
</gene>
<sequence length="71" mass="8021">MGIVRKTCCALMYLLLVTLYIKFLQTIVFSGLVFCFLLNSNFSVITNTSPVFNVLLSLWVVCVQNIPKCLL</sequence>
<dbReference type="Proteomes" id="UP000747542">
    <property type="component" value="Unassembled WGS sequence"/>
</dbReference>
<proteinExistence type="predicted"/>
<protein>
    <submittedName>
        <fullName evidence="2">Uncharacterized protein</fullName>
    </submittedName>
</protein>
<reference evidence="2" key="1">
    <citation type="journal article" date="2021" name="Sci. Adv.">
        <title>The American lobster genome reveals insights on longevity, neural, and immune adaptations.</title>
        <authorList>
            <person name="Polinski J.M."/>
            <person name="Zimin A.V."/>
            <person name="Clark K.F."/>
            <person name="Kohn A.B."/>
            <person name="Sadowski N."/>
            <person name="Timp W."/>
            <person name="Ptitsyn A."/>
            <person name="Khanna P."/>
            <person name="Romanova D.Y."/>
            <person name="Williams P."/>
            <person name="Greenwood S.J."/>
            <person name="Moroz L.L."/>
            <person name="Walt D.R."/>
            <person name="Bodnar A.G."/>
        </authorList>
    </citation>
    <scope>NUCLEOTIDE SEQUENCE</scope>
    <source>
        <strain evidence="2">GMGI-L3</strain>
    </source>
</reference>
<keyword evidence="1" id="KW-0472">Membrane</keyword>
<organism evidence="2 3">
    <name type="scientific">Homarus americanus</name>
    <name type="common">American lobster</name>
    <dbReference type="NCBI Taxonomy" id="6706"/>
    <lineage>
        <taxon>Eukaryota</taxon>
        <taxon>Metazoa</taxon>
        <taxon>Ecdysozoa</taxon>
        <taxon>Arthropoda</taxon>
        <taxon>Crustacea</taxon>
        <taxon>Multicrustacea</taxon>
        <taxon>Malacostraca</taxon>
        <taxon>Eumalacostraca</taxon>
        <taxon>Eucarida</taxon>
        <taxon>Decapoda</taxon>
        <taxon>Pleocyemata</taxon>
        <taxon>Astacidea</taxon>
        <taxon>Nephropoidea</taxon>
        <taxon>Nephropidae</taxon>
        <taxon>Homarus</taxon>
    </lineage>
</organism>
<evidence type="ECO:0000313" key="3">
    <source>
        <dbReference type="Proteomes" id="UP000747542"/>
    </source>
</evidence>
<evidence type="ECO:0000256" key="1">
    <source>
        <dbReference type="SAM" id="Phobius"/>
    </source>
</evidence>
<dbReference type="AlphaFoldDB" id="A0A8J5JYQ3"/>
<evidence type="ECO:0000313" key="2">
    <source>
        <dbReference type="EMBL" id="KAG7167072.1"/>
    </source>
</evidence>